<evidence type="ECO:0000313" key="1">
    <source>
        <dbReference type="EMBL" id="VDP88154.1"/>
    </source>
</evidence>
<dbReference type="AlphaFoldDB" id="A0A183Q7W7"/>
<feature type="non-terminal residue" evidence="1">
    <location>
        <position position="41"/>
    </location>
</feature>
<dbReference type="Proteomes" id="UP000269396">
    <property type="component" value="Unassembled WGS sequence"/>
</dbReference>
<proteinExistence type="predicted"/>
<dbReference type="EMBL" id="UZAL01053430">
    <property type="protein sequence ID" value="VDP88154.1"/>
    <property type="molecule type" value="Genomic_DNA"/>
</dbReference>
<keyword evidence="2" id="KW-1185">Reference proteome</keyword>
<gene>
    <name evidence="1" type="ORF">SMTD_LOCUS22703</name>
</gene>
<evidence type="ECO:0000313" key="2">
    <source>
        <dbReference type="Proteomes" id="UP000269396"/>
    </source>
</evidence>
<protein>
    <submittedName>
        <fullName evidence="1">Uncharacterized protein</fullName>
    </submittedName>
</protein>
<organism evidence="1 2">
    <name type="scientific">Schistosoma mattheei</name>
    <dbReference type="NCBI Taxonomy" id="31246"/>
    <lineage>
        <taxon>Eukaryota</taxon>
        <taxon>Metazoa</taxon>
        <taxon>Spiralia</taxon>
        <taxon>Lophotrochozoa</taxon>
        <taxon>Platyhelminthes</taxon>
        <taxon>Trematoda</taxon>
        <taxon>Digenea</taxon>
        <taxon>Strigeidida</taxon>
        <taxon>Schistosomatoidea</taxon>
        <taxon>Schistosomatidae</taxon>
        <taxon>Schistosoma</taxon>
    </lineage>
</organism>
<sequence length="41" mass="4989">MEEASLVYNFWYLYNQVIESRKSRIIPPIRAYTLNEQNHSN</sequence>
<accession>A0A183Q7W7</accession>
<name>A0A183Q7W7_9TREM</name>
<reference evidence="1 2" key="1">
    <citation type="submission" date="2018-11" db="EMBL/GenBank/DDBJ databases">
        <authorList>
            <consortium name="Pathogen Informatics"/>
        </authorList>
    </citation>
    <scope>NUCLEOTIDE SEQUENCE [LARGE SCALE GENOMIC DNA]</scope>
    <source>
        <strain>Denwood</strain>
        <strain evidence="2">Zambia</strain>
    </source>
</reference>